<evidence type="ECO:0000256" key="1">
    <source>
        <dbReference type="SAM" id="Phobius"/>
    </source>
</evidence>
<keyword evidence="1" id="KW-0472">Membrane</keyword>
<name>A0A1G9QEY3_9FIRM</name>
<evidence type="ECO:0000313" key="2">
    <source>
        <dbReference type="EMBL" id="SDM09533.1"/>
    </source>
</evidence>
<sequence>MAVKPKEDIVIPWHFKGYNNPREPPKAIYYIDVQQALESQLSLQLKMQLNKLKAKYYAVLVVSAVTILLLCRIIYDLT</sequence>
<accession>A0A1G9QEY3</accession>
<keyword evidence="1" id="KW-0812">Transmembrane</keyword>
<dbReference type="EMBL" id="FNHQ01000001">
    <property type="protein sequence ID" value="SDM09533.1"/>
    <property type="molecule type" value="Genomic_DNA"/>
</dbReference>
<dbReference type="RefSeq" id="WP_091647406.1">
    <property type="nucleotide sequence ID" value="NZ_FNHQ01000001.1"/>
</dbReference>
<dbReference type="AlphaFoldDB" id="A0A1G9QEY3"/>
<evidence type="ECO:0000313" key="3">
    <source>
        <dbReference type="Proteomes" id="UP000199309"/>
    </source>
</evidence>
<dbReference type="STRING" id="349095.SAMN05660299_00215"/>
<dbReference type="Proteomes" id="UP000199309">
    <property type="component" value="Unassembled WGS sequence"/>
</dbReference>
<protein>
    <submittedName>
        <fullName evidence="2">Uncharacterized protein</fullName>
    </submittedName>
</protein>
<feature type="transmembrane region" description="Helical" evidence="1">
    <location>
        <begin position="56"/>
        <end position="75"/>
    </location>
</feature>
<organism evidence="2 3">
    <name type="scientific">Megasphaera paucivorans</name>
    <dbReference type="NCBI Taxonomy" id="349095"/>
    <lineage>
        <taxon>Bacteria</taxon>
        <taxon>Bacillati</taxon>
        <taxon>Bacillota</taxon>
        <taxon>Negativicutes</taxon>
        <taxon>Veillonellales</taxon>
        <taxon>Veillonellaceae</taxon>
        <taxon>Megasphaera</taxon>
    </lineage>
</organism>
<reference evidence="2 3" key="1">
    <citation type="submission" date="2016-10" db="EMBL/GenBank/DDBJ databases">
        <authorList>
            <person name="de Groot N.N."/>
        </authorList>
    </citation>
    <scope>NUCLEOTIDE SEQUENCE [LARGE SCALE GENOMIC DNA]</scope>
    <source>
        <strain evidence="2 3">DSM 16981</strain>
    </source>
</reference>
<proteinExistence type="predicted"/>
<keyword evidence="1" id="KW-1133">Transmembrane helix</keyword>
<keyword evidence="3" id="KW-1185">Reference proteome</keyword>
<gene>
    <name evidence="2" type="ORF">SAMN05660299_00215</name>
</gene>